<keyword evidence="1" id="KW-0812">Transmembrane</keyword>
<evidence type="ECO:0000313" key="3">
    <source>
        <dbReference type="Proteomes" id="UP000189370"/>
    </source>
</evidence>
<gene>
    <name evidence="2" type="ORF">A6E15_10335</name>
</gene>
<organism evidence="2 3">
    <name type="scientific">Natrinema saccharevitans</name>
    <dbReference type="NCBI Taxonomy" id="301967"/>
    <lineage>
        <taxon>Archaea</taxon>
        <taxon>Methanobacteriati</taxon>
        <taxon>Methanobacteriota</taxon>
        <taxon>Stenosarchaea group</taxon>
        <taxon>Halobacteria</taxon>
        <taxon>Halobacteriales</taxon>
        <taxon>Natrialbaceae</taxon>
        <taxon>Natrinema</taxon>
    </lineage>
</organism>
<protein>
    <submittedName>
        <fullName evidence="2">Uncharacterized protein</fullName>
    </submittedName>
</protein>
<dbReference type="Pfam" id="PF23960">
    <property type="entry name" value="DUF7289"/>
    <property type="match status" value="1"/>
</dbReference>
<reference evidence="3" key="1">
    <citation type="submission" date="2016-04" db="EMBL/GenBank/DDBJ databases">
        <authorList>
            <person name="Chen S.-C."/>
            <person name="Lai M.-C."/>
        </authorList>
    </citation>
    <scope>NUCLEOTIDE SEQUENCE [LARGE SCALE GENOMIC DNA]</scope>
    <source>
        <strain evidence="3">AB14</strain>
    </source>
</reference>
<name>A0A1S8AXT8_9EURY</name>
<proteinExistence type="predicted"/>
<accession>A0A1S8AXT8</accession>
<dbReference type="AlphaFoldDB" id="A0A1S8AXT8"/>
<keyword evidence="1" id="KW-1133">Transmembrane helix</keyword>
<feature type="transmembrane region" description="Helical" evidence="1">
    <location>
        <begin position="22"/>
        <end position="44"/>
    </location>
</feature>
<dbReference type="Proteomes" id="UP000189370">
    <property type="component" value="Unassembled WGS sequence"/>
</dbReference>
<evidence type="ECO:0000313" key="2">
    <source>
        <dbReference type="EMBL" id="OLZ41361.1"/>
    </source>
</evidence>
<dbReference type="InterPro" id="IPR055713">
    <property type="entry name" value="DUF7289"/>
</dbReference>
<dbReference type="STRING" id="301967.A6E15_10335"/>
<dbReference type="RefSeq" id="WP_076146072.1">
    <property type="nucleotide sequence ID" value="NZ_LWLN01000001.1"/>
</dbReference>
<dbReference type="OrthoDB" id="118051at2157"/>
<evidence type="ECO:0000256" key="1">
    <source>
        <dbReference type="SAM" id="Phobius"/>
    </source>
</evidence>
<keyword evidence="1" id="KW-0472">Membrane</keyword>
<keyword evidence="3" id="KW-1185">Reference proteome</keyword>
<sequence>MIPRRDLRETGTSDADRAVSDMIAFVLVFAIIIGSVGLLSTVGFQAMTDYQEGEQLRNAERAMVSLADNFNDVLRYDGVEQRDGELSLRGGTVAIGGGGTTVNVTADGNDDPLGDTDLGTFTYEHDSTRIAYEGGGVIRSTDSGSVVAKRPQLRCNTDGSGPDTAIVSFVTVDAAERAIQSDGGQEFTISKDGSPVRRVEEYSDATVTVHVDTDYERAWASNPTYGDWDVEERNNPVELRCQDVDRLVITVVPVDINY</sequence>
<comment type="caution">
    <text evidence="2">The sequence shown here is derived from an EMBL/GenBank/DDBJ whole genome shotgun (WGS) entry which is preliminary data.</text>
</comment>
<dbReference type="EMBL" id="LWLN01000001">
    <property type="protein sequence ID" value="OLZ41361.1"/>
    <property type="molecule type" value="Genomic_DNA"/>
</dbReference>